<sequence>MPEQPSSDTEYEAYLAGKTPLSKAYQQTPETGPSPSIDNAILNAAREEVTKKHSGASSKGYNWYVPAALAASIFVAVGIIRIYSTSPDTESERIAGNTDKSAQPDITAASKSSPERMLDHISKLVDQSKTEMATEQYQAFVELFPNYDIDYNKYPNLKLIAKSR</sequence>
<keyword evidence="2" id="KW-1133">Transmembrane helix</keyword>
<reference evidence="3" key="1">
    <citation type="submission" date="2018-06" db="EMBL/GenBank/DDBJ databases">
        <authorList>
            <person name="Zhirakovskaya E."/>
        </authorList>
    </citation>
    <scope>NUCLEOTIDE SEQUENCE</scope>
</reference>
<accession>A0A3B1AF43</accession>
<keyword evidence="2" id="KW-0812">Transmembrane</keyword>
<name>A0A3B1AF43_9ZZZZ</name>
<gene>
    <name evidence="3" type="ORF">MNBD_GAMMA21-540</name>
</gene>
<proteinExistence type="predicted"/>
<dbReference type="EMBL" id="UOFR01000015">
    <property type="protein sequence ID" value="VAW92504.1"/>
    <property type="molecule type" value="Genomic_DNA"/>
</dbReference>
<evidence type="ECO:0000256" key="2">
    <source>
        <dbReference type="SAM" id="Phobius"/>
    </source>
</evidence>
<keyword evidence="2" id="KW-0472">Membrane</keyword>
<feature type="region of interest" description="Disordered" evidence="1">
    <location>
        <begin position="87"/>
        <end position="112"/>
    </location>
</feature>
<protein>
    <submittedName>
        <fullName evidence="3">Uncharacterized protein</fullName>
    </submittedName>
</protein>
<feature type="transmembrane region" description="Helical" evidence="2">
    <location>
        <begin position="63"/>
        <end position="83"/>
    </location>
</feature>
<dbReference type="AlphaFoldDB" id="A0A3B1AF43"/>
<organism evidence="3">
    <name type="scientific">hydrothermal vent metagenome</name>
    <dbReference type="NCBI Taxonomy" id="652676"/>
    <lineage>
        <taxon>unclassified sequences</taxon>
        <taxon>metagenomes</taxon>
        <taxon>ecological metagenomes</taxon>
    </lineage>
</organism>
<evidence type="ECO:0000313" key="3">
    <source>
        <dbReference type="EMBL" id="VAW92504.1"/>
    </source>
</evidence>
<evidence type="ECO:0000256" key="1">
    <source>
        <dbReference type="SAM" id="MobiDB-lite"/>
    </source>
</evidence>